<dbReference type="GO" id="GO:0030288">
    <property type="term" value="C:outer membrane-bounded periplasmic space"/>
    <property type="evidence" value="ECO:0007669"/>
    <property type="project" value="TreeGrafter"/>
</dbReference>
<feature type="domain" description="Fe/B12 periplasmic-binding" evidence="6">
    <location>
        <begin position="55"/>
        <end position="308"/>
    </location>
</feature>
<evidence type="ECO:0000259" key="6">
    <source>
        <dbReference type="PROSITE" id="PS50983"/>
    </source>
</evidence>
<feature type="signal peptide" evidence="5">
    <location>
        <begin position="1"/>
        <end position="27"/>
    </location>
</feature>
<evidence type="ECO:0000313" key="7">
    <source>
        <dbReference type="EMBL" id="MBA4543547.1"/>
    </source>
</evidence>
<comment type="caution">
    <text evidence="7">The sequence shown here is derived from an EMBL/GenBank/DDBJ whole genome shotgun (WGS) entry which is preliminary data.</text>
</comment>
<feature type="chain" id="PRO_5039084686" evidence="5">
    <location>
        <begin position="28"/>
        <end position="309"/>
    </location>
</feature>
<evidence type="ECO:0000313" key="8">
    <source>
        <dbReference type="Proteomes" id="UP000530514"/>
    </source>
</evidence>
<keyword evidence="4 5" id="KW-0732">Signal</keyword>
<evidence type="ECO:0000256" key="4">
    <source>
        <dbReference type="ARBA" id="ARBA00022729"/>
    </source>
</evidence>
<evidence type="ECO:0000256" key="5">
    <source>
        <dbReference type="SAM" id="SignalP"/>
    </source>
</evidence>
<keyword evidence="3" id="KW-0813">Transport</keyword>
<name>A0A7W1XBK0_9BACL</name>
<dbReference type="GO" id="GO:1901678">
    <property type="term" value="P:iron coordination entity transport"/>
    <property type="evidence" value="ECO:0007669"/>
    <property type="project" value="UniProtKB-ARBA"/>
</dbReference>
<sequence>MWIYKKHILFSLLVILLGLLTACSGGAGQTNQADSDMKIYHSDTGDVKVPAHPKRIAVLAASYTGNLLKLGITPIAVNEWPKKNKFYEGKLDRVEVIGNDSLEKLLALNPDLIIAYSNDKNLKKYAEIAPTVAFTYEKHNYLEQHIEIGKLVGKEKEARAWVKEWQEKAEAAKKKVHEAIGDDATVTVLESYGKDVYVYGNNWARGTEVIYQALGLKAPKKVEQDVFGTGYKAISAEVLPQYAGDYLFVGTGYGAADNSFMETEVWKRIPAVQKNHVITFDSNSFNFNDPITLENELDFIVNALTKEKR</sequence>
<dbReference type="CDD" id="cd01138">
    <property type="entry name" value="FeuA"/>
    <property type="match status" value="1"/>
</dbReference>
<evidence type="ECO:0000256" key="2">
    <source>
        <dbReference type="ARBA" id="ARBA00008814"/>
    </source>
</evidence>
<comment type="subcellular location">
    <subcellularLocation>
        <location evidence="1">Cell envelope</location>
    </subcellularLocation>
</comment>
<dbReference type="OrthoDB" id="2241086at2"/>
<reference evidence="7 8" key="1">
    <citation type="submission" date="2020-07" db="EMBL/GenBank/DDBJ databases">
        <authorList>
            <person name="Feng H."/>
        </authorList>
    </citation>
    <scope>NUCLEOTIDE SEQUENCE [LARGE SCALE GENOMIC DNA]</scope>
    <source>
        <strain evidence="8">s-11</strain>
    </source>
</reference>
<dbReference type="AlphaFoldDB" id="A0A7W1XBK0"/>
<dbReference type="InterPro" id="IPR051313">
    <property type="entry name" value="Bact_iron-sidero_bind"/>
</dbReference>
<dbReference type="RefSeq" id="WP_033101236.1">
    <property type="nucleotide sequence ID" value="NZ_JACEIP010000017.1"/>
</dbReference>
<dbReference type="Gene3D" id="3.40.50.1980">
    <property type="entry name" value="Nitrogenase molybdenum iron protein domain"/>
    <property type="match status" value="2"/>
</dbReference>
<keyword evidence="8" id="KW-1185">Reference proteome</keyword>
<dbReference type="InterPro" id="IPR002491">
    <property type="entry name" value="ABC_transptr_periplasmic_BD"/>
</dbReference>
<gene>
    <name evidence="7" type="ORF">H1164_11640</name>
</gene>
<organism evidence="7 8">
    <name type="scientific">Thermoactinomyces daqus</name>
    <dbReference type="NCBI Taxonomy" id="1329516"/>
    <lineage>
        <taxon>Bacteria</taxon>
        <taxon>Bacillati</taxon>
        <taxon>Bacillota</taxon>
        <taxon>Bacilli</taxon>
        <taxon>Bacillales</taxon>
        <taxon>Thermoactinomycetaceae</taxon>
        <taxon>Thermoactinomyces</taxon>
    </lineage>
</organism>
<evidence type="ECO:0000256" key="1">
    <source>
        <dbReference type="ARBA" id="ARBA00004196"/>
    </source>
</evidence>
<dbReference type="PANTHER" id="PTHR30532">
    <property type="entry name" value="IRON III DICITRATE-BINDING PERIPLASMIC PROTEIN"/>
    <property type="match status" value="1"/>
</dbReference>
<dbReference type="Pfam" id="PF01497">
    <property type="entry name" value="Peripla_BP_2"/>
    <property type="match status" value="1"/>
</dbReference>
<dbReference type="EMBL" id="JACEIP010000017">
    <property type="protein sequence ID" value="MBA4543547.1"/>
    <property type="molecule type" value="Genomic_DNA"/>
</dbReference>
<dbReference type="Proteomes" id="UP000530514">
    <property type="component" value="Unassembled WGS sequence"/>
</dbReference>
<dbReference type="SUPFAM" id="SSF53807">
    <property type="entry name" value="Helical backbone' metal receptor"/>
    <property type="match status" value="1"/>
</dbReference>
<comment type="similarity">
    <text evidence="2">Belongs to the bacterial solute-binding protein 8 family.</text>
</comment>
<dbReference type="PANTHER" id="PTHR30532:SF26">
    <property type="entry name" value="IRON(3+)-HYDROXAMATE-BINDING PROTEIN FHUD"/>
    <property type="match status" value="1"/>
</dbReference>
<protein>
    <submittedName>
        <fullName evidence="7">Iron-hydroxamate ABC transporter substrate-binding protein</fullName>
    </submittedName>
</protein>
<dbReference type="PROSITE" id="PS50983">
    <property type="entry name" value="FE_B12_PBP"/>
    <property type="match status" value="1"/>
</dbReference>
<dbReference type="PROSITE" id="PS51257">
    <property type="entry name" value="PROKAR_LIPOPROTEIN"/>
    <property type="match status" value="1"/>
</dbReference>
<accession>A0A7W1XBK0</accession>
<evidence type="ECO:0000256" key="3">
    <source>
        <dbReference type="ARBA" id="ARBA00022448"/>
    </source>
</evidence>
<proteinExistence type="inferred from homology"/>